<dbReference type="InterPro" id="IPR036390">
    <property type="entry name" value="WH_DNA-bd_sf"/>
</dbReference>
<dbReference type="SUPFAM" id="SSF46785">
    <property type="entry name" value="Winged helix' DNA-binding domain"/>
    <property type="match status" value="1"/>
</dbReference>
<evidence type="ECO:0000256" key="2">
    <source>
        <dbReference type="ARBA" id="ARBA00023015"/>
    </source>
</evidence>
<dbReference type="Gene3D" id="1.10.10.10">
    <property type="entry name" value="Winged helix-like DNA-binding domain superfamily/Winged helix DNA-binding domain"/>
    <property type="match status" value="1"/>
</dbReference>
<evidence type="ECO:0000313" key="6">
    <source>
        <dbReference type="Proteomes" id="UP001549055"/>
    </source>
</evidence>
<dbReference type="InterPro" id="IPR014071">
    <property type="entry name" value="Cu_transp_CopY/TcrY"/>
</dbReference>
<dbReference type="InterPro" id="IPR005650">
    <property type="entry name" value="BlaI_family"/>
</dbReference>
<dbReference type="Pfam" id="PF03965">
    <property type="entry name" value="Penicillinase_R"/>
    <property type="match status" value="1"/>
</dbReference>
<dbReference type="InterPro" id="IPR036388">
    <property type="entry name" value="WH-like_DNA-bd_sf"/>
</dbReference>
<evidence type="ECO:0000256" key="1">
    <source>
        <dbReference type="ARBA" id="ARBA00011046"/>
    </source>
</evidence>
<dbReference type="NCBIfam" id="TIGR02698">
    <property type="entry name" value="CopY_TcrY"/>
    <property type="match status" value="1"/>
</dbReference>
<evidence type="ECO:0000256" key="4">
    <source>
        <dbReference type="ARBA" id="ARBA00023163"/>
    </source>
</evidence>
<gene>
    <name evidence="5" type="ORF">ABID27_001584</name>
</gene>
<accession>A0ABV2JPZ9</accession>
<dbReference type="PIRSF" id="PIRSF019455">
    <property type="entry name" value="CopR_AtkY"/>
    <property type="match status" value="1"/>
</dbReference>
<keyword evidence="3" id="KW-0238">DNA-binding</keyword>
<keyword evidence="4" id="KW-0804">Transcription</keyword>
<comment type="caution">
    <text evidence="5">The sequence shown here is derived from an EMBL/GenBank/DDBJ whole genome shotgun (WGS) entry which is preliminary data.</text>
</comment>
<comment type="similarity">
    <text evidence="1">Belongs to the BlaI transcriptional regulatory family.</text>
</comment>
<evidence type="ECO:0000256" key="3">
    <source>
        <dbReference type="ARBA" id="ARBA00023125"/>
    </source>
</evidence>
<sequence>MIEQIMSAAEWQAMRVVWSHPGSNSQFIISSLQEGFDWQAATIKTLLGRLRKKGYLEMEKVGTTYRYQPLVTEKEHLSGQIQTILDNVCSTKNGQLVEALLEQGQFSTSDLHKILSKIENLTKNSPETLICHCLSGQCTCGHHH</sequence>
<proteinExistence type="inferred from homology"/>
<dbReference type="Proteomes" id="UP001549055">
    <property type="component" value="Unassembled WGS sequence"/>
</dbReference>
<protein>
    <submittedName>
        <fullName evidence="5">CopY/TcrY family copper transport repressor</fullName>
    </submittedName>
</protein>
<evidence type="ECO:0000313" key="5">
    <source>
        <dbReference type="EMBL" id="MET3644953.1"/>
    </source>
</evidence>
<reference evidence="5 6" key="1">
    <citation type="submission" date="2024-06" db="EMBL/GenBank/DDBJ databases">
        <title>Genomic Encyclopedia of Type Strains, Phase IV (KMG-IV): sequencing the most valuable type-strain genomes for metagenomic binning, comparative biology and taxonomic classification.</title>
        <authorList>
            <person name="Goeker M."/>
        </authorList>
    </citation>
    <scope>NUCLEOTIDE SEQUENCE [LARGE SCALE GENOMIC DNA]</scope>
    <source>
        <strain evidence="5 6">DSM 15349</strain>
    </source>
</reference>
<organism evidence="5 6">
    <name type="scientific">Streptococcus gallinaceus</name>
    <dbReference type="NCBI Taxonomy" id="165758"/>
    <lineage>
        <taxon>Bacteria</taxon>
        <taxon>Bacillati</taxon>
        <taxon>Bacillota</taxon>
        <taxon>Bacilli</taxon>
        <taxon>Lactobacillales</taxon>
        <taxon>Streptococcaceae</taxon>
        <taxon>Streptococcus</taxon>
    </lineage>
</organism>
<keyword evidence="2" id="KW-0805">Transcription regulation</keyword>
<name>A0ABV2JPZ9_9STRE</name>
<dbReference type="EMBL" id="JBEPMK010000005">
    <property type="protein sequence ID" value="MET3644953.1"/>
    <property type="molecule type" value="Genomic_DNA"/>
</dbReference>
<keyword evidence="6" id="KW-1185">Reference proteome</keyword>